<name>A0A0E4CRD5_MYCLN</name>
<proteinExistence type="predicted"/>
<dbReference type="AlphaFoldDB" id="A0A0E4CRD5"/>
<dbReference type="EMBL" id="CTEE01000002">
    <property type="protein sequence ID" value="CQD24118.1"/>
    <property type="molecule type" value="Genomic_DNA"/>
</dbReference>
<evidence type="ECO:0000313" key="2">
    <source>
        <dbReference type="EMBL" id="CQD24118.1"/>
    </source>
</evidence>
<accession>A0A0E4CRD5</accession>
<dbReference type="OrthoDB" id="52928at2"/>
<evidence type="ECO:0000256" key="1">
    <source>
        <dbReference type="SAM" id="MobiDB-lite"/>
    </source>
</evidence>
<feature type="compositionally biased region" description="Polar residues" evidence="1">
    <location>
        <begin position="41"/>
        <end position="52"/>
    </location>
</feature>
<dbReference type="Proteomes" id="UP000199251">
    <property type="component" value="Unassembled WGS sequence"/>
</dbReference>
<feature type="region of interest" description="Disordered" evidence="1">
    <location>
        <begin position="41"/>
        <end position="64"/>
    </location>
</feature>
<gene>
    <name evidence="2" type="ORF">BN1232_06059</name>
</gene>
<sequence>MIDTRIEELAPLIGIRAACAATGRAPASYYRAHFKPSSVQSDTFTTAQTQEVSPPLRRESTQPRALSVAEREHVLAVLNCERFADMAPAAVYATLLDEGVYLCSESTMYRLLREAGQTGDRRRQASHPASVKPELVAYQPNSVWSWDIERREALFNRTEVRDHRRRAIAVAR</sequence>
<reference evidence="2 3" key="1">
    <citation type="submission" date="2015-03" db="EMBL/GenBank/DDBJ databases">
        <authorList>
            <person name="Urmite Genomes"/>
        </authorList>
    </citation>
    <scope>NUCLEOTIDE SEQUENCE [LARGE SCALE GENOMIC DNA]</scope>
    <source>
        <strain evidence="2 3">CSUR P1491</strain>
    </source>
</reference>
<evidence type="ECO:0000313" key="3">
    <source>
        <dbReference type="Proteomes" id="UP000199251"/>
    </source>
</evidence>
<dbReference type="STRING" id="141349.BN1232_06059"/>
<organism evidence="2 3">
    <name type="scientific">Mycobacterium lentiflavum</name>
    <dbReference type="NCBI Taxonomy" id="141349"/>
    <lineage>
        <taxon>Bacteria</taxon>
        <taxon>Bacillati</taxon>
        <taxon>Actinomycetota</taxon>
        <taxon>Actinomycetes</taxon>
        <taxon>Mycobacteriales</taxon>
        <taxon>Mycobacteriaceae</taxon>
        <taxon>Mycobacterium</taxon>
        <taxon>Mycobacterium simiae complex</taxon>
    </lineage>
</organism>
<protein>
    <submittedName>
        <fullName evidence="2">Transposase</fullName>
    </submittedName>
</protein>